<accession>A0ABS0AYN1</accession>
<keyword evidence="3" id="KW-1185">Reference proteome</keyword>
<keyword evidence="1" id="KW-0732">Signal</keyword>
<name>A0ABS0AYN1_9BACT</name>
<feature type="chain" id="PRO_5045284803" description="Secreted protein" evidence="1">
    <location>
        <begin position="20"/>
        <end position="133"/>
    </location>
</feature>
<evidence type="ECO:0000313" key="3">
    <source>
        <dbReference type="Proteomes" id="UP001194714"/>
    </source>
</evidence>
<reference evidence="2 3" key="1">
    <citation type="submission" date="2020-01" db="EMBL/GenBank/DDBJ databases">
        <title>Draft genome sequence of Cand. Neptunochlamydia vexilliferae K9.</title>
        <authorList>
            <person name="Schulz F."/>
            <person name="Koestlbacher S."/>
            <person name="Wascher F."/>
            <person name="Pizzetti I."/>
            <person name="Horn M."/>
        </authorList>
    </citation>
    <scope>NUCLEOTIDE SEQUENCE [LARGE SCALE GENOMIC DNA]</scope>
    <source>
        <strain evidence="2 3">K9</strain>
    </source>
</reference>
<proteinExistence type="predicted"/>
<comment type="caution">
    <text evidence="2">The sequence shown here is derived from an EMBL/GenBank/DDBJ whole genome shotgun (WGS) entry which is preliminary data.</text>
</comment>
<evidence type="ECO:0008006" key="4">
    <source>
        <dbReference type="Google" id="ProtNLM"/>
    </source>
</evidence>
<sequence>MLKRFFLLFCFIFPGALFCSVTPQTLHMSYLLAKSGFGKEAEEVLASCFDQKTYITDFLADQFVKWSTDKESEMEDSFNKSAFYVVKGNRLSSIKAIRKHFRYAEPETDRFAESFTDWGIGLIKINSALQKVE</sequence>
<evidence type="ECO:0000256" key="1">
    <source>
        <dbReference type="SAM" id="SignalP"/>
    </source>
</evidence>
<feature type="signal peptide" evidence="1">
    <location>
        <begin position="1"/>
        <end position="19"/>
    </location>
</feature>
<organism evidence="2 3">
    <name type="scientific">Candidatus Neptunichlamydia vexilliferae</name>
    <dbReference type="NCBI Taxonomy" id="1651774"/>
    <lineage>
        <taxon>Bacteria</taxon>
        <taxon>Pseudomonadati</taxon>
        <taxon>Chlamydiota</taxon>
        <taxon>Chlamydiia</taxon>
        <taxon>Parachlamydiales</taxon>
        <taxon>Simkaniaceae</taxon>
        <taxon>Candidatus Neptunichlamydia</taxon>
    </lineage>
</organism>
<dbReference type="EMBL" id="JAAEJV010000015">
    <property type="protein sequence ID" value="MBF5059240.1"/>
    <property type="molecule type" value="Genomic_DNA"/>
</dbReference>
<dbReference type="Proteomes" id="UP001194714">
    <property type="component" value="Unassembled WGS sequence"/>
</dbReference>
<dbReference type="RefSeq" id="WP_194847545.1">
    <property type="nucleotide sequence ID" value="NZ_JAAEJV010000015.1"/>
</dbReference>
<gene>
    <name evidence="2" type="ORF">NEPTK9_000749</name>
</gene>
<evidence type="ECO:0000313" key="2">
    <source>
        <dbReference type="EMBL" id="MBF5059240.1"/>
    </source>
</evidence>
<protein>
    <recommendedName>
        <fullName evidence="4">Secreted protein</fullName>
    </recommendedName>
</protein>